<dbReference type="PANTHER" id="PTHR15364">
    <property type="entry name" value="2'-DEOXYNUCLEOSIDE 5'-PHOSPHATE N-HYDROLASE 1"/>
    <property type="match status" value="1"/>
</dbReference>
<name>A0A0R1XGL5_9LACO</name>
<evidence type="ECO:0000313" key="1">
    <source>
        <dbReference type="EMBL" id="KRM29232.1"/>
    </source>
</evidence>
<dbReference type="SUPFAM" id="SSF52309">
    <property type="entry name" value="N-(deoxy)ribosyltransferase-like"/>
    <property type="match status" value="1"/>
</dbReference>
<dbReference type="EMBL" id="AZFW01000016">
    <property type="protein sequence ID" value="KRM29232.1"/>
    <property type="molecule type" value="Genomic_DNA"/>
</dbReference>
<dbReference type="GO" id="GO:0070694">
    <property type="term" value="F:5-hydroxymethyl-dUMP N-hydrolase activity"/>
    <property type="evidence" value="ECO:0007669"/>
    <property type="project" value="TreeGrafter"/>
</dbReference>
<dbReference type="PANTHER" id="PTHR15364:SF0">
    <property type="entry name" value="2'-DEOXYNUCLEOSIDE 5'-PHOSPHATE N-HYDROLASE 1"/>
    <property type="match status" value="1"/>
</dbReference>
<dbReference type="Pfam" id="PF05014">
    <property type="entry name" value="Nuc_deoxyrib_tr"/>
    <property type="match status" value="1"/>
</dbReference>
<dbReference type="AlphaFoldDB" id="A0A0R1XGL5"/>
<accession>A0A0R1XGL5</accession>
<dbReference type="eggNOG" id="COG3613">
    <property type="taxonomic scope" value="Bacteria"/>
</dbReference>
<sequence length="161" mass="17615">MKVYFANGLFSQADAEFNAKIVAKIRAQYPLVEVYLPQENASINDKNNYANSLMIAKADTDEVLASDLLIAVLDGPTIDNGVASEIGVAYQAKVPIIGLYTDTRRLGADNQQKLDALQQVAENQFHYLNLYTTGLIKLNGKIVTSVDDLVAAIDEYAERGD</sequence>
<evidence type="ECO:0000313" key="2">
    <source>
        <dbReference type="Proteomes" id="UP000050949"/>
    </source>
</evidence>
<dbReference type="Proteomes" id="UP000050949">
    <property type="component" value="Unassembled WGS sequence"/>
</dbReference>
<dbReference type="PATRIC" id="fig|1122147.4.peg.838"/>
<organism evidence="1 2">
    <name type="scientific">Schleiferilactobacillus harbinensis DSM 16991</name>
    <dbReference type="NCBI Taxonomy" id="1122147"/>
    <lineage>
        <taxon>Bacteria</taxon>
        <taxon>Bacillati</taxon>
        <taxon>Bacillota</taxon>
        <taxon>Bacilli</taxon>
        <taxon>Lactobacillales</taxon>
        <taxon>Lactobacillaceae</taxon>
        <taxon>Schleiferilactobacillus</taxon>
    </lineage>
</organism>
<dbReference type="GO" id="GO:0016740">
    <property type="term" value="F:transferase activity"/>
    <property type="evidence" value="ECO:0007669"/>
    <property type="project" value="UniProtKB-KW"/>
</dbReference>
<dbReference type="GO" id="GO:0009159">
    <property type="term" value="P:deoxyribonucleoside monophosphate catabolic process"/>
    <property type="evidence" value="ECO:0007669"/>
    <property type="project" value="TreeGrafter"/>
</dbReference>
<comment type="caution">
    <text evidence="1">The sequence shown here is derived from an EMBL/GenBank/DDBJ whole genome shotgun (WGS) entry which is preliminary data.</text>
</comment>
<reference evidence="1 2" key="1">
    <citation type="journal article" date="2015" name="Genome Announc.">
        <title>Expanding the biotechnology potential of lactobacilli through comparative genomics of 213 strains and associated genera.</title>
        <authorList>
            <person name="Sun Z."/>
            <person name="Harris H.M."/>
            <person name="McCann A."/>
            <person name="Guo C."/>
            <person name="Argimon S."/>
            <person name="Zhang W."/>
            <person name="Yang X."/>
            <person name="Jeffery I.B."/>
            <person name="Cooney J.C."/>
            <person name="Kagawa T.F."/>
            <person name="Liu W."/>
            <person name="Song Y."/>
            <person name="Salvetti E."/>
            <person name="Wrobel A."/>
            <person name="Rasinkangas P."/>
            <person name="Parkhill J."/>
            <person name="Rea M.C."/>
            <person name="O'Sullivan O."/>
            <person name="Ritari J."/>
            <person name="Douillard F.P."/>
            <person name="Paul Ross R."/>
            <person name="Yang R."/>
            <person name="Briner A.E."/>
            <person name="Felis G.E."/>
            <person name="de Vos W.M."/>
            <person name="Barrangou R."/>
            <person name="Klaenhammer T.R."/>
            <person name="Caufield P.W."/>
            <person name="Cui Y."/>
            <person name="Zhang H."/>
            <person name="O'Toole P.W."/>
        </authorList>
    </citation>
    <scope>NUCLEOTIDE SEQUENCE [LARGE SCALE GENOMIC DNA]</scope>
    <source>
        <strain evidence="1 2">DSM 16991</strain>
    </source>
</reference>
<proteinExistence type="predicted"/>
<dbReference type="InterPro" id="IPR007710">
    <property type="entry name" value="Nucleoside_deoxyribTrfase"/>
</dbReference>
<protein>
    <submittedName>
        <fullName evidence="1">Nucleoside 2-deoxyribosyltransferase</fullName>
    </submittedName>
</protein>
<dbReference type="Gene3D" id="3.40.50.450">
    <property type="match status" value="1"/>
</dbReference>
<gene>
    <name evidence="1" type="ORF">FC91_GL000809</name>
</gene>
<dbReference type="RefSeq" id="WP_027827594.1">
    <property type="nucleotide sequence ID" value="NZ_AUEH01000002.1"/>
</dbReference>
<dbReference type="InterPro" id="IPR051239">
    <property type="entry name" value="2'-dNMP_N-hydrolase"/>
</dbReference>
<dbReference type="OrthoDB" id="1691394at2"/>
<keyword evidence="1" id="KW-0808">Transferase</keyword>